<reference evidence="15 17" key="2">
    <citation type="submission" date="2023-02" db="EMBL/GenBank/DDBJ databases">
        <title>Encephalitozoon hellem ATCC 50451 complete genome.</title>
        <authorList>
            <person name="Mascarenhas dos Santos A.C."/>
            <person name="Julian A.T."/>
            <person name="Pombert J.-F."/>
        </authorList>
    </citation>
    <scope>NUCLEOTIDE SEQUENCE [LARGE SCALE GENOMIC DNA]</scope>
    <source>
        <strain evidence="15 17">ATCC 50451</strain>
    </source>
</reference>
<evidence type="ECO:0000313" key="14">
    <source>
        <dbReference type="EMBL" id="UTX43866.1"/>
    </source>
</evidence>
<keyword evidence="15" id="KW-0132">Cell division</keyword>
<dbReference type="Proteomes" id="UP001059546">
    <property type="component" value="Chromosome VIII"/>
</dbReference>
<dbReference type="FunFam" id="3.30.200.20:FF:000375">
    <property type="entry name" value="Cell division related protein kinase 2"/>
    <property type="match status" value="1"/>
</dbReference>
<accession>A0A9Q9FA12</accession>
<evidence type="ECO:0000313" key="16">
    <source>
        <dbReference type="Proteomes" id="UP001059546"/>
    </source>
</evidence>
<dbReference type="InterPro" id="IPR000719">
    <property type="entry name" value="Prot_kinase_dom"/>
</dbReference>
<sequence>MTESFQKLEKIGEGTYGVVYKARERNTDRIVALKKIRLENENEGIPATTIREILLLKNLKHSTIVELSDVIYNNNKMYLVFEYVELDLRRYLDKMNDEGRFANEDFVKKMSHQLLTAMEYCHSRNIFHRDLKPQNILIDPKENIKLADFGLGRAAGVPLRTYTTEVVTLWYRPPELLLGCKYYDASVDVWSAACIMAEVVLMKPFFPGDSEIDQLFRIFKVLGTPNNSRWSNVENFPNYKVEFPIWDPVDLKTIFKADPDLIDLISRMLEYDPKLRMTAKSGLSHKYFKNIPPIVE</sequence>
<evidence type="ECO:0000256" key="11">
    <source>
        <dbReference type="PROSITE-ProRule" id="PRU10141"/>
    </source>
</evidence>
<organism evidence="14 16">
    <name type="scientific">Encephalitozoon hellem</name>
    <name type="common">Microsporidian parasite</name>
    <dbReference type="NCBI Taxonomy" id="27973"/>
    <lineage>
        <taxon>Eukaryota</taxon>
        <taxon>Fungi</taxon>
        <taxon>Fungi incertae sedis</taxon>
        <taxon>Microsporidia</taxon>
        <taxon>Unikaryonidae</taxon>
        <taxon>Encephalitozoon</taxon>
    </lineage>
</organism>
<evidence type="ECO:0000313" key="15">
    <source>
        <dbReference type="EMBL" id="WEL39344.1"/>
    </source>
</evidence>
<dbReference type="GO" id="GO:0005737">
    <property type="term" value="C:cytoplasm"/>
    <property type="evidence" value="ECO:0007669"/>
    <property type="project" value="TreeGrafter"/>
</dbReference>
<feature type="domain" description="Protein kinase" evidence="13">
    <location>
        <begin position="5"/>
        <end position="288"/>
    </location>
</feature>
<dbReference type="GO" id="GO:0030332">
    <property type="term" value="F:cyclin binding"/>
    <property type="evidence" value="ECO:0007669"/>
    <property type="project" value="TreeGrafter"/>
</dbReference>
<evidence type="ECO:0000256" key="1">
    <source>
        <dbReference type="ARBA" id="ARBA00006485"/>
    </source>
</evidence>
<dbReference type="GO" id="GO:0010468">
    <property type="term" value="P:regulation of gene expression"/>
    <property type="evidence" value="ECO:0007669"/>
    <property type="project" value="TreeGrafter"/>
</dbReference>
<dbReference type="InterPro" id="IPR050108">
    <property type="entry name" value="CDK"/>
</dbReference>
<dbReference type="PROSITE" id="PS00107">
    <property type="entry name" value="PROTEIN_KINASE_ATP"/>
    <property type="match status" value="1"/>
</dbReference>
<evidence type="ECO:0000256" key="6">
    <source>
        <dbReference type="ARBA" id="ARBA00022777"/>
    </source>
</evidence>
<dbReference type="GO" id="GO:0007165">
    <property type="term" value="P:signal transduction"/>
    <property type="evidence" value="ECO:0007669"/>
    <property type="project" value="TreeGrafter"/>
</dbReference>
<keyword evidence="5 11" id="KW-0547">Nucleotide-binding</keyword>
<dbReference type="GO" id="GO:0051301">
    <property type="term" value="P:cell division"/>
    <property type="evidence" value="ECO:0007669"/>
    <property type="project" value="UniProtKB-KW"/>
</dbReference>
<dbReference type="CDD" id="cd07829">
    <property type="entry name" value="STKc_CDK_like"/>
    <property type="match status" value="1"/>
</dbReference>
<evidence type="ECO:0000256" key="12">
    <source>
        <dbReference type="RuleBase" id="RU000304"/>
    </source>
</evidence>
<dbReference type="Pfam" id="PF00069">
    <property type="entry name" value="Pkinase"/>
    <property type="match status" value="1"/>
</dbReference>
<dbReference type="GO" id="GO:0005524">
    <property type="term" value="F:ATP binding"/>
    <property type="evidence" value="ECO:0007669"/>
    <property type="project" value="UniProtKB-UniRule"/>
</dbReference>
<dbReference type="EMBL" id="CP075154">
    <property type="protein sequence ID" value="UTX43866.1"/>
    <property type="molecule type" value="Genomic_DNA"/>
</dbReference>
<keyword evidence="3 12" id="KW-0723">Serine/threonine-protein kinase</keyword>
<dbReference type="GO" id="GO:0000307">
    <property type="term" value="C:cyclin-dependent protein kinase holoenzyme complex"/>
    <property type="evidence" value="ECO:0007669"/>
    <property type="project" value="TreeGrafter"/>
</dbReference>
<gene>
    <name evidence="14" type="ORF">GPU96_08g16420</name>
    <name evidence="15" type="ORF">PFJ87_08g02120</name>
</gene>
<proteinExistence type="inferred from homology"/>
<dbReference type="PROSITE" id="PS00108">
    <property type="entry name" value="PROTEIN_KINASE_ST"/>
    <property type="match status" value="1"/>
</dbReference>
<keyword evidence="15" id="KW-0131">Cell cycle</keyword>
<dbReference type="GO" id="GO:0000082">
    <property type="term" value="P:G1/S transition of mitotic cell cycle"/>
    <property type="evidence" value="ECO:0007669"/>
    <property type="project" value="TreeGrafter"/>
</dbReference>
<feature type="binding site" evidence="11">
    <location>
        <position position="34"/>
    </location>
    <ligand>
        <name>ATP</name>
        <dbReference type="ChEBI" id="CHEBI:30616"/>
    </ligand>
</feature>
<keyword evidence="4" id="KW-0808">Transferase</keyword>
<evidence type="ECO:0000313" key="17">
    <source>
        <dbReference type="Proteomes" id="UP001217963"/>
    </source>
</evidence>
<dbReference type="EC" id="2.7.11.22" evidence="2"/>
<dbReference type="Gene3D" id="3.30.200.20">
    <property type="entry name" value="Phosphorylase Kinase, domain 1"/>
    <property type="match status" value="1"/>
</dbReference>
<evidence type="ECO:0000256" key="10">
    <source>
        <dbReference type="ARBA" id="ARBA00048367"/>
    </source>
</evidence>
<dbReference type="GO" id="GO:0005634">
    <property type="term" value="C:nucleus"/>
    <property type="evidence" value="ECO:0007669"/>
    <property type="project" value="TreeGrafter"/>
</dbReference>
<protein>
    <recommendedName>
        <fullName evidence="8">Cyclin-dependent kinase 1</fullName>
        <ecNumber evidence="2">2.7.11.22</ecNumber>
    </recommendedName>
</protein>
<reference evidence="14" key="1">
    <citation type="submission" date="2021-05" db="EMBL/GenBank/DDBJ databases">
        <title>Encephalitozoon hellem ATCC 50604 Complete Genome.</title>
        <authorList>
            <person name="Mascarenhas dos Santos A.C."/>
            <person name="Julian A.T."/>
            <person name="Pombert J.-F."/>
        </authorList>
    </citation>
    <scope>NUCLEOTIDE SEQUENCE</scope>
    <source>
        <strain evidence="14">ATCC 50604</strain>
    </source>
</reference>
<dbReference type="SMART" id="SM00220">
    <property type="entry name" value="S_TKc"/>
    <property type="match status" value="1"/>
</dbReference>
<dbReference type="OrthoDB" id="1732493at2759"/>
<dbReference type="InterPro" id="IPR011009">
    <property type="entry name" value="Kinase-like_dom_sf"/>
</dbReference>
<dbReference type="PANTHER" id="PTHR24056:SF254">
    <property type="entry name" value="CYCLIN-DEPENDENT KINASE 2"/>
    <property type="match status" value="1"/>
</dbReference>
<evidence type="ECO:0000256" key="3">
    <source>
        <dbReference type="ARBA" id="ARBA00022527"/>
    </source>
</evidence>
<evidence type="ECO:0000256" key="2">
    <source>
        <dbReference type="ARBA" id="ARBA00012425"/>
    </source>
</evidence>
<evidence type="ECO:0000256" key="8">
    <source>
        <dbReference type="ARBA" id="ARBA00039266"/>
    </source>
</evidence>
<dbReference type="GO" id="GO:0010389">
    <property type="term" value="P:regulation of G2/M transition of mitotic cell cycle"/>
    <property type="evidence" value="ECO:0007669"/>
    <property type="project" value="TreeGrafter"/>
</dbReference>
<comment type="catalytic activity">
    <reaction evidence="10">
        <text>L-seryl-[protein] + ATP = O-phospho-L-seryl-[protein] + ADP + H(+)</text>
        <dbReference type="Rhea" id="RHEA:17989"/>
        <dbReference type="Rhea" id="RHEA-COMP:9863"/>
        <dbReference type="Rhea" id="RHEA-COMP:11604"/>
        <dbReference type="ChEBI" id="CHEBI:15378"/>
        <dbReference type="ChEBI" id="CHEBI:29999"/>
        <dbReference type="ChEBI" id="CHEBI:30616"/>
        <dbReference type="ChEBI" id="CHEBI:83421"/>
        <dbReference type="ChEBI" id="CHEBI:456216"/>
        <dbReference type="EC" id="2.7.11.22"/>
    </reaction>
</comment>
<dbReference type="FunFam" id="1.10.510.10:FF:000574">
    <property type="entry name" value="Cell division related protein kinase 2"/>
    <property type="match status" value="1"/>
</dbReference>
<dbReference type="Proteomes" id="UP001217963">
    <property type="component" value="Chromosome VIII"/>
</dbReference>
<comment type="similarity">
    <text evidence="1">Belongs to the protein kinase superfamily. CMGC Ser/Thr protein kinase family. CDC2/CDKX subfamily.</text>
</comment>
<keyword evidence="7 11" id="KW-0067">ATP-binding</keyword>
<evidence type="ECO:0000256" key="4">
    <source>
        <dbReference type="ARBA" id="ARBA00022679"/>
    </source>
</evidence>
<evidence type="ECO:0000259" key="13">
    <source>
        <dbReference type="PROSITE" id="PS50011"/>
    </source>
</evidence>
<dbReference type="InterPro" id="IPR008271">
    <property type="entry name" value="Ser/Thr_kinase_AS"/>
</dbReference>
<evidence type="ECO:0000256" key="9">
    <source>
        <dbReference type="ARBA" id="ARBA00047811"/>
    </source>
</evidence>
<dbReference type="AlphaFoldDB" id="A0A9Q9FA12"/>
<dbReference type="GO" id="GO:0004693">
    <property type="term" value="F:cyclin-dependent protein serine/threonine kinase activity"/>
    <property type="evidence" value="ECO:0007669"/>
    <property type="project" value="UniProtKB-EC"/>
</dbReference>
<dbReference type="PROSITE" id="PS50011">
    <property type="entry name" value="PROTEIN_KINASE_DOM"/>
    <property type="match status" value="1"/>
</dbReference>
<dbReference type="PANTHER" id="PTHR24056">
    <property type="entry name" value="CELL DIVISION PROTEIN KINASE"/>
    <property type="match status" value="1"/>
</dbReference>
<comment type="catalytic activity">
    <reaction evidence="9">
        <text>L-threonyl-[protein] + ATP = O-phospho-L-threonyl-[protein] + ADP + H(+)</text>
        <dbReference type="Rhea" id="RHEA:46608"/>
        <dbReference type="Rhea" id="RHEA-COMP:11060"/>
        <dbReference type="Rhea" id="RHEA-COMP:11605"/>
        <dbReference type="ChEBI" id="CHEBI:15378"/>
        <dbReference type="ChEBI" id="CHEBI:30013"/>
        <dbReference type="ChEBI" id="CHEBI:30616"/>
        <dbReference type="ChEBI" id="CHEBI:61977"/>
        <dbReference type="ChEBI" id="CHEBI:456216"/>
        <dbReference type="EC" id="2.7.11.22"/>
    </reaction>
</comment>
<keyword evidence="6 14" id="KW-0418">Kinase</keyword>
<dbReference type="Gene3D" id="1.10.510.10">
    <property type="entry name" value="Transferase(Phosphotransferase) domain 1"/>
    <property type="match status" value="1"/>
</dbReference>
<name>A0A9Q9FA12_ENCHE</name>
<dbReference type="SUPFAM" id="SSF56112">
    <property type="entry name" value="Protein kinase-like (PK-like)"/>
    <property type="match status" value="1"/>
</dbReference>
<evidence type="ECO:0000256" key="7">
    <source>
        <dbReference type="ARBA" id="ARBA00022840"/>
    </source>
</evidence>
<evidence type="ECO:0000256" key="5">
    <source>
        <dbReference type="ARBA" id="ARBA00022741"/>
    </source>
</evidence>
<dbReference type="InterPro" id="IPR017441">
    <property type="entry name" value="Protein_kinase_ATP_BS"/>
</dbReference>
<keyword evidence="17" id="KW-1185">Reference proteome</keyword>
<dbReference type="EMBL" id="CP119069">
    <property type="protein sequence ID" value="WEL39344.1"/>
    <property type="molecule type" value="Genomic_DNA"/>
</dbReference>